<dbReference type="PROSITE" id="PS01129">
    <property type="entry name" value="PSI_RLU"/>
    <property type="match status" value="1"/>
</dbReference>
<dbReference type="InterPro" id="IPR006145">
    <property type="entry name" value="PsdUridine_synth_RsuA/RluA"/>
</dbReference>
<reference evidence="7 8" key="1">
    <citation type="submission" date="2023-10" db="EMBL/GenBank/DDBJ databases">
        <title>Novel methanotroph of the genus Methylocapsa from a subarctic wetland.</title>
        <authorList>
            <person name="Belova S.E."/>
            <person name="Oshkin I.Y."/>
            <person name="Miroshnikov K."/>
            <person name="Dedysh S.N."/>
        </authorList>
    </citation>
    <scope>NUCLEOTIDE SEQUENCE [LARGE SCALE GENOMIC DNA]</scope>
    <source>
        <strain evidence="7 8">RX1</strain>
    </source>
</reference>
<sequence length="335" mass="37492">MRLDRWFKRRIPSLSLSHLNKIVRTGEVRVDGARVKTATRLAQGQSVRVPPLKLDAPAAPTQEISQTDLRALRDMILYEDKDLMVLDKPFGLAVQGGSGMTRHIDGMLASMPNERGDRPMLVHRLDRDTSGVLLVAKTRRTAADLGAIFRSRQARKIYWALVEGVPKPAQGRISLYLAKGEDMGAARPPRRGAEGREKLEKMRVASHGDEDARHSVTYYTIVDKAAPRLAWLSMKPVTGRTHQLRAHAEAIGHPIIGDPKYGLKPKTDPRRNDPLRNIPEGVERKLHLLARRLILPHPGGGTLDVTAPLPPHMQRSFDMFGFDVKRYDPIEEAPE</sequence>
<dbReference type="Gene3D" id="3.10.290.10">
    <property type="entry name" value="RNA-binding S4 domain"/>
    <property type="match status" value="1"/>
</dbReference>
<dbReference type="PANTHER" id="PTHR21600:SF44">
    <property type="entry name" value="RIBOSOMAL LARGE SUBUNIT PSEUDOURIDINE SYNTHASE D"/>
    <property type="match status" value="1"/>
</dbReference>
<dbReference type="GO" id="GO:0016853">
    <property type="term" value="F:isomerase activity"/>
    <property type="evidence" value="ECO:0007669"/>
    <property type="project" value="UniProtKB-KW"/>
</dbReference>
<organism evidence="7 8">
    <name type="scientific">Methylocapsa polymorpha</name>
    <dbReference type="NCBI Taxonomy" id="3080828"/>
    <lineage>
        <taxon>Bacteria</taxon>
        <taxon>Pseudomonadati</taxon>
        <taxon>Pseudomonadota</taxon>
        <taxon>Alphaproteobacteria</taxon>
        <taxon>Hyphomicrobiales</taxon>
        <taxon>Beijerinckiaceae</taxon>
        <taxon>Methylocapsa</taxon>
    </lineage>
</organism>
<feature type="compositionally biased region" description="Basic and acidic residues" evidence="5">
    <location>
        <begin position="265"/>
        <end position="274"/>
    </location>
</feature>
<dbReference type="Pfam" id="PF00849">
    <property type="entry name" value="PseudoU_synth_2"/>
    <property type="match status" value="1"/>
</dbReference>
<proteinExistence type="inferred from homology"/>
<evidence type="ECO:0000313" key="7">
    <source>
        <dbReference type="EMBL" id="WOJ88697.1"/>
    </source>
</evidence>
<dbReference type="NCBIfam" id="TIGR00005">
    <property type="entry name" value="rluA_subfam"/>
    <property type="match status" value="1"/>
</dbReference>
<evidence type="ECO:0000256" key="3">
    <source>
        <dbReference type="ARBA" id="ARBA00036882"/>
    </source>
</evidence>
<dbReference type="InterPro" id="IPR050188">
    <property type="entry name" value="RluA_PseudoU_synthase"/>
</dbReference>
<keyword evidence="8" id="KW-1185">Reference proteome</keyword>
<comment type="similarity">
    <text evidence="1 4">Belongs to the pseudouridine synthase RluA family.</text>
</comment>
<dbReference type="InterPro" id="IPR036986">
    <property type="entry name" value="S4_RNA-bd_sf"/>
</dbReference>
<evidence type="ECO:0000256" key="2">
    <source>
        <dbReference type="ARBA" id="ARBA00023235"/>
    </source>
</evidence>
<feature type="domain" description="Pseudouridine synthase RsuA/RluA-like" evidence="6">
    <location>
        <begin position="82"/>
        <end position="250"/>
    </location>
</feature>
<dbReference type="CDD" id="cd00165">
    <property type="entry name" value="S4"/>
    <property type="match status" value="1"/>
</dbReference>
<dbReference type="PANTHER" id="PTHR21600">
    <property type="entry name" value="MITOCHONDRIAL RNA PSEUDOURIDINE SYNTHASE"/>
    <property type="match status" value="1"/>
</dbReference>
<evidence type="ECO:0000256" key="4">
    <source>
        <dbReference type="RuleBase" id="RU362028"/>
    </source>
</evidence>
<name>A0ABZ0HPI6_9HYPH</name>
<dbReference type="CDD" id="cd02869">
    <property type="entry name" value="PseudoU_synth_RluA_like"/>
    <property type="match status" value="1"/>
</dbReference>
<comment type="catalytic activity">
    <reaction evidence="3">
        <text>uridine(1911/1915/1917) in 23S rRNA = pseudouridine(1911/1915/1917) in 23S rRNA</text>
        <dbReference type="Rhea" id="RHEA:42524"/>
        <dbReference type="Rhea" id="RHEA-COMP:10097"/>
        <dbReference type="Rhea" id="RHEA-COMP:10098"/>
        <dbReference type="ChEBI" id="CHEBI:65314"/>
        <dbReference type="ChEBI" id="CHEBI:65315"/>
        <dbReference type="EC" id="5.4.99.23"/>
    </reaction>
</comment>
<feature type="region of interest" description="Disordered" evidence="5">
    <location>
        <begin position="256"/>
        <end position="277"/>
    </location>
</feature>
<dbReference type="RefSeq" id="WP_407338135.1">
    <property type="nucleotide sequence ID" value="NZ_CP136862.1"/>
</dbReference>
<evidence type="ECO:0000256" key="5">
    <source>
        <dbReference type="SAM" id="MobiDB-lite"/>
    </source>
</evidence>
<evidence type="ECO:0000259" key="6">
    <source>
        <dbReference type="Pfam" id="PF00849"/>
    </source>
</evidence>
<dbReference type="EC" id="5.4.99.-" evidence="4"/>
<comment type="catalytic activity">
    <reaction evidence="4">
        <text>a uridine in RNA = a pseudouridine in RNA</text>
        <dbReference type="Rhea" id="RHEA:48348"/>
        <dbReference type="Rhea" id="RHEA-COMP:12068"/>
        <dbReference type="Rhea" id="RHEA-COMP:12069"/>
        <dbReference type="ChEBI" id="CHEBI:65314"/>
        <dbReference type="ChEBI" id="CHEBI:65315"/>
    </reaction>
</comment>
<keyword evidence="2 4" id="KW-0413">Isomerase</keyword>
<dbReference type="InterPro" id="IPR006224">
    <property type="entry name" value="PsdUridine_synth_RluA-like_CS"/>
</dbReference>
<gene>
    <name evidence="7" type="ORF">RZS28_12830</name>
</gene>
<evidence type="ECO:0000256" key="1">
    <source>
        <dbReference type="ARBA" id="ARBA00010876"/>
    </source>
</evidence>
<evidence type="ECO:0000313" key="8">
    <source>
        <dbReference type="Proteomes" id="UP001626536"/>
    </source>
</evidence>
<dbReference type="SUPFAM" id="SSF55174">
    <property type="entry name" value="Alpha-L RNA-binding motif"/>
    <property type="match status" value="1"/>
</dbReference>
<accession>A0ABZ0HPI6</accession>
<dbReference type="InterPro" id="IPR020103">
    <property type="entry name" value="PsdUridine_synth_cat_dom_sf"/>
</dbReference>
<dbReference type="InterPro" id="IPR006225">
    <property type="entry name" value="PsdUridine_synth_RluC/D"/>
</dbReference>
<dbReference type="EMBL" id="CP136862">
    <property type="protein sequence ID" value="WOJ88697.1"/>
    <property type="molecule type" value="Genomic_DNA"/>
</dbReference>
<dbReference type="Proteomes" id="UP001626536">
    <property type="component" value="Chromosome"/>
</dbReference>
<dbReference type="SUPFAM" id="SSF55120">
    <property type="entry name" value="Pseudouridine synthase"/>
    <property type="match status" value="1"/>
</dbReference>
<comment type="function">
    <text evidence="4">Responsible for synthesis of pseudouridine from uracil.</text>
</comment>
<protein>
    <recommendedName>
        <fullName evidence="4">Pseudouridine synthase</fullName>
        <ecNumber evidence="4">5.4.99.-</ecNumber>
    </recommendedName>
</protein>
<dbReference type="Gene3D" id="3.30.2350.10">
    <property type="entry name" value="Pseudouridine synthase"/>
    <property type="match status" value="1"/>
</dbReference>